<dbReference type="EMBL" id="GG662693">
    <property type="protein sequence ID" value="EAR96371.2"/>
    <property type="molecule type" value="Genomic_DNA"/>
</dbReference>
<evidence type="ECO:0000259" key="6">
    <source>
        <dbReference type="Pfam" id="PF13087"/>
    </source>
</evidence>
<sequence length="822" mass="95052">MSNQNPKEEIEKKDNRILDGLHYYLCSRDYNINFDESIDNINLNVEGDDENKNSDLNNIIPEETADKNADQVEQQNTLQQPQMSFTNLANIPLSFNDPEDYVKTFEQHLFSEAKAQIIKAQVTESRAPEIMRLKNSQVIALKNNSELFFRKLTMEKVADSETKYGTHDFIVISLQDPSKVISGEHMLGVVERAEGNEILVKVVFDENSSDPRNQKILKVMQQDESVWRNWYVKKFCSIVTIQREYEALHNFNDLLLKEFILNPEKLTQKKEEKFSIPEQLSIRLNQIYNPSQIQAINSTLKKQGVTLIQGPPGTGKTRTVLGTVSVLINSFNEDQLKQKHSMEIEDKSKLVEQSGEFHFELAMPWMQPNYVDWRDSTFDHLHNDFSNFTKTKKYITADQTDKVIPILKAQEEHAPPEKILICGPSNAAIDEIVRKMKKEGLLDKNGNIYDPSKIIVRIGENYDKDLEDVSLDYLVKQKLGEQNIRSEDAQEIRKKILKEAKIICGTLSSTGSQILASANFKFDTVVIDEAAQSTEISTLIPLQYQCTRLILIGDHNQLPATIFSKKCEKFNYHQSLFERFEKCKVEVHMLNQQYRMNPIISKFISQTFYQDKISDAEKINELVGQPEIYQLRLFQPVVFFNVEGNEIFEKSSYKNEEESKAIVEIYNKLRTTFPNFDLNKLGIITAYSRQVKEIEKKIKAHDKTDKCMVEVHTVDGFQGREKDIIIFSTVRASQVNGEKNTKKTIGFLNDRRRMNVSLSRARLCVIVVGDLKQLKFSKLWKGLAEYSIEQRSCYNMVAPYQTFVSKLELHFDQYKVYRATQN</sequence>
<dbReference type="GO" id="GO:0016787">
    <property type="term" value="F:hydrolase activity"/>
    <property type="evidence" value="ECO:0007669"/>
    <property type="project" value="UniProtKB-KW"/>
</dbReference>
<dbReference type="SUPFAM" id="SSF52540">
    <property type="entry name" value="P-loop containing nucleoside triphosphate hydrolases"/>
    <property type="match status" value="1"/>
</dbReference>
<dbReference type="OrthoDB" id="288175at2759"/>
<keyword evidence="8" id="KW-1185">Reference proteome</keyword>
<evidence type="ECO:0000256" key="4">
    <source>
        <dbReference type="ARBA" id="ARBA00022840"/>
    </source>
</evidence>
<protein>
    <submittedName>
        <fullName evidence="7">AAA domain protein</fullName>
    </submittedName>
</protein>
<dbReference type="InterPro" id="IPR041677">
    <property type="entry name" value="DNA2/NAM7_AAA_11"/>
</dbReference>
<dbReference type="RefSeq" id="XP_001016616.2">
    <property type="nucleotide sequence ID" value="XM_001016616.2"/>
</dbReference>
<evidence type="ECO:0000256" key="3">
    <source>
        <dbReference type="ARBA" id="ARBA00022806"/>
    </source>
</evidence>
<dbReference type="KEGG" id="tet:TTHERM_00189400"/>
<dbReference type="CDD" id="cd18042">
    <property type="entry name" value="DEXXQc_SETX"/>
    <property type="match status" value="1"/>
</dbReference>
<dbReference type="STRING" id="312017.I7M805"/>
<dbReference type="InterPro" id="IPR041679">
    <property type="entry name" value="DNA2/NAM7-like_C"/>
</dbReference>
<dbReference type="Pfam" id="PF13086">
    <property type="entry name" value="AAA_11"/>
    <property type="match status" value="2"/>
</dbReference>
<dbReference type="CDD" id="cd18808">
    <property type="entry name" value="SF1_C_Upf1"/>
    <property type="match status" value="1"/>
</dbReference>
<feature type="domain" description="DNA2/NAM7 helicase-like C-terminal" evidence="6">
    <location>
        <begin position="572"/>
        <end position="771"/>
    </location>
</feature>
<feature type="domain" description="DNA2/NAM7 helicase helicase" evidence="5">
    <location>
        <begin position="288"/>
        <end position="481"/>
    </location>
</feature>
<dbReference type="InterPro" id="IPR027417">
    <property type="entry name" value="P-loop_NTPase"/>
</dbReference>
<reference evidence="8" key="1">
    <citation type="journal article" date="2006" name="PLoS Biol.">
        <title>Macronuclear genome sequence of the ciliate Tetrahymena thermophila, a model eukaryote.</title>
        <authorList>
            <person name="Eisen J.A."/>
            <person name="Coyne R.S."/>
            <person name="Wu M."/>
            <person name="Wu D."/>
            <person name="Thiagarajan M."/>
            <person name="Wortman J.R."/>
            <person name="Badger J.H."/>
            <person name="Ren Q."/>
            <person name="Amedeo P."/>
            <person name="Jones K.M."/>
            <person name="Tallon L.J."/>
            <person name="Delcher A.L."/>
            <person name="Salzberg S.L."/>
            <person name="Silva J.C."/>
            <person name="Haas B.J."/>
            <person name="Majoros W.H."/>
            <person name="Farzad M."/>
            <person name="Carlton J.M."/>
            <person name="Smith R.K. Jr."/>
            <person name="Garg J."/>
            <person name="Pearlman R.E."/>
            <person name="Karrer K.M."/>
            <person name="Sun L."/>
            <person name="Manning G."/>
            <person name="Elde N.C."/>
            <person name="Turkewitz A.P."/>
            <person name="Asai D.J."/>
            <person name="Wilkes D.E."/>
            <person name="Wang Y."/>
            <person name="Cai H."/>
            <person name="Collins K."/>
            <person name="Stewart B.A."/>
            <person name="Lee S.R."/>
            <person name="Wilamowska K."/>
            <person name="Weinberg Z."/>
            <person name="Ruzzo W.L."/>
            <person name="Wloga D."/>
            <person name="Gaertig J."/>
            <person name="Frankel J."/>
            <person name="Tsao C.-C."/>
            <person name="Gorovsky M.A."/>
            <person name="Keeling P.J."/>
            <person name="Waller R.F."/>
            <person name="Patron N.J."/>
            <person name="Cherry J.M."/>
            <person name="Stover N.A."/>
            <person name="Krieger C.J."/>
            <person name="del Toro C."/>
            <person name="Ryder H.F."/>
            <person name="Williamson S.C."/>
            <person name="Barbeau R.A."/>
            <person name="Hamilton E.P."/>
            <person name="Orias E."/>
        </authorList>
    </citation>
    <scope>NUCLEOTIDE SEQUENCE [LARGE SCALE GENOMIC DNA]</scope>
    <source>
        <strain evidence="8">SB210</strain>
    </source>
</reference>
<evidence type="ECO:0000256" key="2">
    <source>
        <dbReference type="ARBA" id="ARBA00022801"/>
    </source>
</evidence>
<proteinExistence type="predicted"/>
<organism evidence="7 8">
    <name type="scientific">Tetrahymena thermophila (strain SB210)</name>
    <dbReference type="NCBI Taxonomy" id="312017"/>
    <lineage>
        <taxon>Eukaryota</taxon>
        <taxon>Sar</taxon>
        <taxon>Alveolata</taxon>
        <taxon>Ciliophora</taxon>
        <taxon>Intramacronucleata</taxon>
        <taxon>Oligohymenophorea</taxon>
        <taxon>Hymenostomatida</taxon>
        <taxon>Tetrahymenina</taxon>
        <taxon>Tetrahymenidae</taxon>
        <taxon>Tetrahymena</taxon>
    </lineage>
</organism>
<evidence type="ECO:0000256" key="1">
    <source>
        <dbReference type="ARBA" id="ARBA00022741"/>
    </source>
</evidence>
<dbReference type="PANTHER" id="PTHR10887:SF495">
    <property type="entry name" value="HELICASE SENATAXIN ISOFORM X1-RELATED"/>
    <property type="match status" value="1"/>
</dbReference>
<dbReference type="PANTHER" id="PTHR10887">
    <property type="entry name" value="DNA2/NAM7 HELICASE FAMILY"/>
    <property type="match status" value="1"/>
</dbReference>
<dbReference type="Pfam" id="PF13087">
    <property type="entry name" value="AAA_12"/>
    <property type="match status" value="1"/>
</dbReference>
<dbReference type="GO" id="GO:0005524">
    <property type="term" value="F:ATP binding"/>
    <property type="evidence" value="ECO:0007669"/>
    <property type="project" value="UniProtKB-KW"/>
</dbReference>
<dbReference type="InterPro" id="IPR045055">
    <property type="entry name" value="DNA2/NAM7-like"/>
</dbReference>
<dbReference type="InParanoid" id="I7M805"/>
<gene>
    <name evidence="7" type="ORF">TTHERM_00189400</name>
</gene>
<keyword evidence="2" id="KW-0378">Hydrolase</keyword>
<name>I7M805_TETTS</name>
<dbReference type="InterPro" id="IPR047187">
    <property type="entry name" value="SF1_C_Upf1"/>
</dbReference>
<evidence type="ECO:0000313" key="8">
    <source>
        <dbReference type="Proteomes" id="UP000009168"/>
    </source>
</evidence>
<dbReference type="GO" id="GO:0005694">
    <property type="term" value="C:chromosome"/>
    <property type="evidence" value="ECO:0007669"/>
    <property type="project" value="UniProtKB-ARBA"/>
</dbReference>
<dbReference type="GeneID" id="7825892"/>
<evidence type="ECO:0000259" key="5">
    <source>
        <dbReference type="Pfam" id="PF13086"/>
    </source>
</evidence>
<keyword evidence="1" id="KW-0547">Nucleotide-binding</keyword>
<keyword evidence="4" id="KW-0067">ATP-binding</keyword>
<keyword evidence="3" id="KW-0347">Helicase</keyword>
<dbReference type="GO" id="GO:0004386">
    <property type="term" value="F:helicase activity"/>
    <property type="evidence" value="ECO:0007669"/>
    <property type="project" value="UniProtKB-KW"/>
</dbReference>
<evidence type="ECO:0000313" key="7">
    <source>
        <dbReference type="EMBL" id="EAR96371.2"/>
    </source>
</evidence>
<accession>I7M805</accession>
<dbReference type="AlphaFoldDB" id="I7M805"/>
<feature type="domain" description="DNA2/NAM7 helicase helicase" evidence="5">
    <location>
        <begin position="487"/>
        <end position="565"/>
    </location>
</feature>
<dbReference type="eggNOG" id="KOG1801">
    <property type="taxonomic scope" value="Eukaryota"/>
</dbReference>
<dbReference type="Gene3D" id="3.40.50.300">
    <property type="entry name" value="P-loop containing nucleotide triphosphate hydrolases"/>
    <property type="match status" value="2"/>
</dbReference>
<dbReference type="Proteomes" id="UP000009168">
    <property type="component" value="Unassembled WGS sequence"/>
</dbReference>
<dbReference type="FunFam" id="3.40.50.300:FF:000326">
    <property type="entry name" value="P-loop containing nucleoside triphosphate hydrolase"/>
    <property type="match status" value="1"/>
</dbReference>